<dbReference type="EMBL" id="KV784358">
    <property type="protein sequence ID" value="OEU16447.1"/>
    <property type="molecule type" value="Genomic_DNA"/>
</dbReference>
<dbReference type="InParanoid" id="A0A1E7FE75"/>
<evidence type="ECO:0000313" key="1">
    <source>
        <dbReference type="EMBL" id="OEU16447.1"/>
    </source>
</evidence>
<proteinExistence type="predicted"/>
<accession>A0A1E7FE75</accession>
<name>A0A1E7FE75_9STRA</name>
<protein>
    <recommendedName>
        <fullName evidence="3">Alpha/beta-hydrolase</fullName>
    </recommendedName>
</protein>
<dbReference type="SUPFAM" id="SSF53474">
    <property type="entry name" value="alpha/beta-Hydrolases"/>
    <property type="match status" value="1"/>
</dbReference>
<gene>
    <name evidence="1" type="ORF">FRACYDRAFT_185785</name>
</gene>
<dbReference type="OrthoDB" id="189551at2759"/>
<dbReference type="AlphaFoldDB" id="A0A1E7FE75"/>
<evidence type="ECO:0000313" key="2">
    <source>
        <dbReference type="Proteomes" id="UP000095751"/>
    </source>
</evidence>
<dbReference type="Gene3D" id="3.40.50.1820">
    <property type="entry name" value="alpha/beta hydrolase"/>
    <property type="match status" value="1"/>
</dbReference>
<dbReference type="KEGG" id="fcy:FRACYDRAFT_185785"/>
<dbReference type="InterPro" id="IPR029058">
    <property type="entry name" value="AB_hydrolase_fold"/>
</dbReference>
<keyword evidence="2" id="KW-1185">Reference proteome</keyword>
<organism evidence="1 2">
    <name type="scientific">Fragilariopsis cylindrus CCMP1102</name>
    <dbReference type="NCBI Taxonomy" id="635003"/>
    <lineage>
        <taxon>Eukaryota</taxon>
        <taxon>Sar</taxon>
        <taxon>Stramenopiles</taxon>
        <taxon>Ochrophyta</taxon>
        <taxon>Bacillariophyta</taxon>
        <taxon>Bacillariophyceae</taxon>
        <taxon>Bacillariophycidae</taxon>
        <taxon>Bacillariales</taxon>
        <taxon>Bacillariaceae</taxon>
        <taxon>Fragilariopsis</taxon>
    </lineage>
</organism>
<reference evidence="1 2" key="1">
    <citation type="submission" date="2016-09" db="EMBL/GenBank/DDBJ databases">
        <title>Extensive genetic diversity and differential bi-allelic expression allows diatom success in the polar Southern Ocean.</title>
        <authorList>
            <consortium name="DOE Joint Genome Institute"/>
            <person name="Mock T."/>
            <person name="Otillar R.P."/>
            <person name="Strauss J."/>
            <person name="Dupont C."/>
            <person name="Frickenhaus S."/>
            <person name="Maumus F."/>
            <person name="Mcmullan M."/>
            <person name="Sanges R."/>
            <person name="Schmutz J."/>
            <person name="Toseland A."/>
            <person name="Valas R."/>
            <person name="Veluchamy A."/>
            <person name="Ward B.J."/>
            <person name="Allen A."/>
            <person name="Barry K."/>
            <person name="Falciatore A."/>
            <person name="Ferrante M."/>
            <person name="Fortunato A.E."/>
            <person name="Gloeckner G."/>
            <person name="Gruber A."/>
            <person name="Hipkin R."/>
            <person name="Janech M."/>
            <person name="Kroth P."/>
            <person name="Leese F."/>
            <person name="Lindquist E."/>
            <person name="Lyon B.R."/>
            <person name="Martin J."/>
            <person name="Mayer C."/>
            <person name="Parker M."/>
            <person name="Quesneville H."/>
            <person name="Raymond J."/>
            <person name="Uhlig C."/>
            <person name="Valentin K.U."/>
            <person name="Worden A.Z."/>
            <person name="Armbrust E.V."/>
            <person name="Bowler C."/>
            <person name="Green B."/>
            <person name="Moulton V."/>
            <person name="Van Oosterhout C."/>
            <person name="Grigoriev I."/>
        </authorList>
    </citation>
    <scope>NUCLEOTIDE SEQUENCE [LARGE SCALE GENOMIC DNA]</scope>
    <source>
        <strain evidence="1 2">CCMP1102</strain>
    </source>
</reference>
<sequence length="622" mass="69925">MKVDTTSQTGWRVDLKGMPLLRGGIPLRPRFLNELDGFSTMGAILFYMEGLKESHENNADTRKELQGPERIAYSVTPQSITLLVDINEQILIHHSAEVDYIDPKHPTIMIFPAEPLKHKTHYAVAVISAKDQFGHNLPRTKGMLKMMKETNSKTRTRLVQKVIPAIQRAAPWFSFTKEPESLQLLFDFVTVSEESQLGPVRAARDIALEHVEKWNWHEHVRIVSVVDNDCYGDYPPPIGRIVHLSLDVPSFLDHESRYSFLDLNKIQRKKYVTTSQAKAIVYIPCSLKKETLEESSGNKLRSILEYGHGLMGSREELFSDFLQKLGDRNGYIMMAMDWRGMSLFDLPVVIRTLVGSPDLSQAMRDNLIQGFANKLCLQHFSQNGMLDLEEFKFNNKLIPTLTGHPPSSVFYGISQGGILGAGYISLAGKLIDRAILGAPGTPFALVLSRSTSFSDYDKLLLMNFYNNRHVRIMLSLIQMAWDSTEASGLQAKPVSESFPPLLLQAGLGDPEVPSIAAEYLARAMGASALPGNPREIFGVPIEPAATNETWLGPRVTISELLYEKEYSNLPIDNESTDFDSNNVHWCVRVDDVMIKQIEEFINNERIIDPCTNDQCHRISSAC</sequence>
<evidence type="ECO:0008006" key="3">
    <source>
        <dbReference type="Google" id="ProtNLM"/>
    </source>
</evidence>
<dbReference type="Proteomes" id="UP000095751">
    <property type="component" value="Unassembled WGS sequence"/>
</dbReference>